<evidence type="ECO:0000313" key="2">
    <source>
        <dbReference type="Proteomes" id="UP001597264"/>
    </source>
</evidence>
<sequence length="264" mass="29396">MHPSPVYYSATGITASSLADADYSNGYLETMRCQGGAFSLWTYHRDRLQRCSGINEATIKRIEAGLAQIGVAVSAWRNGARVRLRYGSVEEIPHWDLSAFPLERETPWSGGVTLYPCATHLVSGSASESGCKRLDRAAYEKASAELHGRAADWEGLLLDTSGALVETLRCNLLMYRDGQWWTPDLARCGVRGVMRSWLQDRIQLGETELRLCDLHTAEELALCNSVRGVIPVTSVFDSDWIPRKDFGSESPVTQLQRLVAQELW</sequence>
<dbReference type="SUPFAM" id="SSF56752">
    <property type="entry name" value="D-aminoacid aminotransferase-like PLP-dependent enzymes"/>
    <property type="match status" value="1"/>
</dbReference>
<keyword evidence="2" id="KW-1185">Reference proteome</keyword>
<protein>
    <submittedName>
        <fullName evidence="1">Aminotransferase class IV</fullName>
    </submittedName>
</protein>
<dbReference type="InterPro" id="IPR036038">
    <property type="entry name" value="Aminotransferase-like"/>
</dbReference>
<evidence type="ECO:0000313" key="1">
    <source>
        <dbReference type="EMBL" id="MFD1216591.1"/>
    </source>
</evidence>
<dbReference type="Pfam" id="PF01063">
    <property type="entry name" value="Aminotran_4"/>
    <property type="match status" value="1"/>
</dbReference>
<comment type="caution">
    <text evidence="1">The sequence shown here is derived from an EMBL/GenBank/DDBJ whole genome shotgun (WGS) entry which is preliminary data.</text>
</comment>
<dbReference type="EMBL" id="JBHTLR010000007">
    <property type="protein sequence ID" value="MFD1216591.1"/>
    <property type="molecule type" value="Genomic_DNA"/>
</dbReference>
<dbReference type="InterPro" id="IPR043132">
    <property type="entry name" value="BCAT-like_C"/>
</dbReference>
<keyword evidence="1" id="KW-0032">Aminotransferase</keyword>
<dbReference type="GO" id="GO:0008483">
    <property type="term" value="F:transaminase activity"/>
    <property type="evidence" value="ECO:0007669"/>
    <property type="project" value="UniProtKB-KW"/>
</dbReference>
<dbReference type="InterPro" id="IPR001544">
    <property type="entry name" value="Aminotrans_IV"/>
</dbReference>
<accession>A0ABW3U873</accession>
<dbReference type="RefSeq" id="WP_230438696.1">
    <property type="nucleotide sequence ID" value="NZ_CP087715.1"/>
</dbReference>
<organism evidence="1 2">
    <name type="scientific">Microbulbifer celer</name>
    <dbReference type="NCBI Taxonomy" id="435905"/>
    <lineage>
        <taxon>Bacteria</taxon>
        <taxon>Pseudomonadati</taxon>
        <taxon>Pseudomonadota</taxon>
        <taxon>Gammaproteobacteria</taxon>
        <taxon>Cellvibrionales</taxon>
        <taxon>Microbulbiferaceae</taxon>
        <taxon>Microbulbifer</taxon>
    </lineage>
</organism>
<name>A0ABW3U873_9GAMM</name>
<proteinExistence type="predicted"/>
<dbReference type="Gene3D" id="3.20.10.10">
    <property type="entry name" value="D-amino Acid Aminotransferase, subunit A, domain 2"/>
    <property type="match status" value="1"/>
</dbReference>
<reference evidence="2" key="1">
    <citation type="journal article" date="2019" name="Int. J. Syst. Evol. Microbiol.">
        <title>The Global Catalogue of Microorganisms (GCM) 10K type strain sequencing project: providing services to taxonomists for standard genome sequencing and annotation.</title>
        <authorList>
            <consortium name="The Broad Institute Genomics Platform"/>
            <consortium name="The Broad Institute Genome Sequencing Center for Infectious Disease"/>
            <person name="Wu L."/>
            <person name="Ma J."/>
        </authorList>
    </citation>
    <scope>NUCLEOTIDE SEQUENCE [LARGE SCALE GENOMIC DNA]</scope>
    <source>
        <strain evidence="2">CCUG 54356</strain>
    </source>
</reference>
<dbReference type="Proteomes" id="UP001597264">
    <property type="component" value="Unassembled WGS sequence"/>
</dbReference>
<gene>
    <name evidence="1" type="ORF">ACFQ2X_08285</name>
</gene>
<keyword evidence="1" id="KW-0808">Transferase</keyword>